<feature type="transmembrane region" description="Helical" evidence="1">
    <location>
        <begin position="31"/>
        <end position="50"/>
    </location>
</feature>
<keyword evidence="1" id="KW-0812">Transmembrane</keyword>
<dbReference type="KEGG" id="tact:SG35_017105"/>
<gene>
    <name evidence="2" type="ORF">SG35_017105</name>
</gene>
<organism evidence="2 3">
    <name type="scientific">Thalassomonas actiniarum</name>
    <dbReference type="NCBI Taxonomy" id="485447"/>
    <lineage>
        <taxon>Bacteria</taxon>
        <taxon>Pseudomonadati</taxon>
        <taxon>Pseudomonadota</taxon>
        <taxon>Gammaproteobacteria</taxon>
        <taxon>Alteromonadales</taxon>
        <taxon>Colwelliaceae</taxon>
        <taxon>Thalassomonas</taxon>
    </lineage>
</organism>
<evidence type="ECO:0000313" key="2">
    <source>
        <dbReference type="EMBL" id="WDD97070.1"/>
    </source>
</evidence>
<dbReference type="AlphaFoldDB" id="A0AAE9YJR4"/>
<reference evidence="2 3" key="1">
    <citation type="journal article" date="2015" name="Genome Announc.">
        <title>Draft Genome Sequences of Marine Isolates of Thalassomonas viridans and Thalassomonas actiniarum.</title>
        <authorList>
            <person name="Olonade I."/>
            <person name="van Zyl L.J."/>
            <person name="Trindade M."/>
        </authorList>
    </citation>
    <scope>NUCLEOTIDE SEQUENCE [LARGE SCALE GENOMIC DNA]</scope>
    <source>
        <strain evidence="2 3">A5K-106</strain>
    </source>
</reference>
<feature type="transmembrane region" description="Helical" evidence="1">
    <location>
        <begin position="7"/>
        <end position="25"/>
    </location>
</feature>
<proteinExistence type="predicted"/>
<dbReference type="Proteomes" id="UP000032568">
    <property type="component" value="Chromosome"/>
</dbReference>
<feature type="transmembrane region" description="Helical" evidence="1">
    <location>
        <begin position="62"/>
        <end position="81"/>
    </location>
</feature>
<evidence type="ECO:0000313" key="3">
    <source>
        <dbReference type="Proteomes" id="UP000032568"/>
    </source>
</evidence>
<sequence length="83" mass="9455">MEEITGSFLLGIVRAIFFLIRWLIVEALLEFSFYWIGRVTLLMFTLGHYPKGEKTKTDKEKIICFGLLIGVVIVIAGIYVGRS</sequence>
<keyword evidence="1" id="KW-0472">Membrane</keyword>
<keyword evidence="3" id="KW-1185">Reference proteome</keyword>
<dbReference type="EMBL" id="CP059735">
    <property type="protein sequence ID" value="WDD97070.1"/>
    <property type="molecule type" value="Genomic_DNA"/>
</dbReference>
<dbReference type="RefSeq" id="WP_044831691.1">
    <property type="nucleotide sequence ID" value="NZ_CP059735.1"/>
</dbReference>
<evidence type="ECO:0000256" key="1">
    <source>
        <dbReference type="SAM" id="Phobius"/>
    </source>
</evidence>
<reference evidence="2 3" key="2">
    <citation type="journal article" date="2022" name="Mar. Drugs">
        <title>Bioassay-Guided Fractionation Leads to the Detection of Cholic Acid Generated by the Rare Thalassomonas sp.</title>
        <authorList>
            <person name="Pheiffer F."/>
            <person name="Schneider Y.K."/>
            <person name="Hansen E.H."/>
            <person name="Andersen J.H."/>
            <person name="Isaksson J."/>
            <person name="Busche T."/>
            <person name="R C."/>
            <person name="Kalinowski J."/>
            <person name="Zyl L.V."/>
            <person name="Trindade M."/>
        </authorList>
    </citation>
    <scope>NUCLEOTIDE SEQUENCE [LARGE SCALE GENOMIC DNA]</scope>
    <source>
        <strain evidence="2 3">A5K-106</strain>
    </source>
</reference>
<protein>
    <submittedName>
        <fullName evidence="2">Uncharacterized protein</fullName>
    </submittedName>
</protein>
<name>A0AAE9YJR4_9GAMM</name>
<accession>A0AAE9YJR4</accession>
<keyword evidence="1" id="KW-1133">Transmembrane helix</keyword>